<keyword evidence="1" id="KW-0472">Membrane</keyword>
<proteinExistence type="predicted"/>
<keyword evidence="1" id="KW-1133">Transmembrane helix</keyword>
<sequence>MKYPDDQINERLRKALLARLSQIEDQPDPALARIVLASVAPGNRMAQQARWILTALFVLLFSISLYDPKLPARVLSRDASYVPVNPESIYAKGENQPRGGIIPSAQKETLSHRPPANSVVTATADLEKSVTGTFSSSPYNPGAGLAAMDDLKLLESRPAVPFEGIPLPEIESVHQSRRTPALKQRWGLVLGFTPMNTSHLVRINSANHPGYQNFNFPENFSSRKIAWKVQAGAEYKGFQLLLHYARVKQIFEYELATDEFVLDAQKNPLRKGIEKQLDQTLEFAGLGIKKNIDLTAAGLKNYFVNAGLDYSRELTSKQNAFWVTVSAGRQVRLHQNTYLMIGPYAEYSLNRLNTSERGFQLQPYQVGFSFNLKHKIN</sequence>
<evidence type="ECO:0000313" key="2">
    <source>
        <dbReference type="EMBL" id="REA63601.1"/>
    </source>
</evidence>
<name>A0A3D8YG24_9BACT</name>
<dbReference type="Proteomes" id="UP000256373">
    <property type="component" value="Unassembled WGS sequence"/>
</dbReference>
<keyword evidence="1" id="KW-0812">Transmembrane</keyword>
<dbReference type="OrthoDB" id="936103at2"/>
<dbReference type="AlphaFoldDB" id="A0A3D8YG24"/>
<reference evidence="2 3" key="1">
    <citation type="submission" date="2018-07" db="EMBL/GenBank/DDBJ databases">
        <title>Dyadobacter roseus sp. nov., isolated from rose rhizosphere soil.</title>
        <authorList>
            <person name="Chen L."/>
        </authorList>
    </citation>
    <scope>NUCLEOTIDE SEQUENCE [LARGE SCALE GENOMIC DNA]</scope>
    <source>
        <strain evidence="2 3">RS19</strain>
    </source>
</reference>
<dbReference type="RefSeq" id="WP_115829349.1">
    <property type="nucleotide sequence ID" value="NZ_QNUL01000002.1"/>
</dbReference>
<keyword evidence="3" id="KW-1185">Reference proteome</keyword>
<organism evidence="2 3">
    <name type="scientific">Dyadobacter luteus</name>
    <dbReference type="NCBI Taxonomy" id="2259619"/>
    <lineage>
        <taxon>Bacteria</taxon>
        <taxon>Pseudomonadati</taxon>
        <taxon>Bacteroidota</taxon>
        <taxon>Cytophagia</taxon>
        <taxon>Cytophagales</taxon>
        <taxon>Spirosomataceae</taxon>
        <taxon>Dyadobacter</taxon>
    </lineage>
</organism>
<dbReference type="EMBL" id="QNUL01000002">
    <property type="protein sequence ID" value="REA63601.1"/>
    <property type="molecule type" value="Genomic_DNA"/>
</dbReference>
<evidence type="ECO:0000313" key="3">
    <source>
        <dbReference type="Proteomes" id="UP000256373"/>
    </source>
</evidence>
<protein>
    <submittedName>
        <fullName evidence="2">Uncharacterized protein</fullName>
    </submittedName>
</protein>
<accession>A0A3D8YG24</accession>
<evidence type="ECO:0000256" key="1">
    <source>
        <dbReference type="SAM" id="Phobius"/>
    </source>
</evidence>
<comment type="caution">
    <text evidence="2">The sequence shown here is derived from an EMBL/GenBank/DDBJ whole genome shotgun (WGS) entry which is preliminary data.</text>
</comment>
<feature type="transmembrane region" description="Helical" evidence="1">
    <location>
        <begin position="49"/>
        <end position="66"/>
    </location>
</feature>
<gene>
    <name evidence="2" type="ORF">DSL64_03925</name>
</gene>